<keyword evidence="2" id="KW-1185">Reference proteome</keyword>
<dbReference type="EMBL" id="JADFTS010000001">
    <property type="protein sequence ID" value="KAF9624984.1"/>
    <property type="molecule type" value="Genomic_DNA"/>
</dbReference>
<protein>
    <submittedName>
        <fullName evidence="1">Uncharacterized protein</fullName>
    </submittedName>
</protein>
<name>A0A835MFA6_9MAGN</name>
<dbReference type="OrthoDB" id="5835829at2759"/>
<comment type="caution">
    <text evidence="1">The sequence shown here is derived from an EMBL/GenBank/DDBJ whole genome shotgun (WGS) entry which is preliminary data.</text>
</comment>
<proteinExistence type="predicted"/>
<dbReference type="AlphaFoldDB" id="A0A835MFA6"/>
<dbReference type="Proteomes" id="UP000631114">
    <property type="component" value="Unassembled WGS sequence"/>
</dbReference>
<evidence type="ECO:0000313" key="2">
    <source>
        <dbReference type="Proteomes" id="UP000631114"/>
    </source>
</evidence>
<accession>A0A835MFA6</accession>
<gene>
    <name evidence="1" type="ORF">IFM89_016804</name>
</gene>
<evidence type="ECO:0000313" key="1">
    <source>
        <dbReference type="EMBL" id="KAF9624984.1"/>
    </source>
</evidence>
<reference evidence="1 2" key="1">
    <citation type="submission" date="2020-10" db="EMBL/GenBank/DDBJ databases">
        <title>The Coptis chinensis genome and diversification of protoberbering-type alkaloids.</title>
        <authorList>
            <person name="Wang B."/>
            <person name="Shu S."/>
            <person name="Song C."/>
            <person name="Liu Y."/>
        </authorList>
    </citation>
    <scope>NUCLEOTIDE SEQUENCE [LARGE SCALE GENOMIC DNA]</scope>
    <source>
        <strain evidence="1">HL-2020</strain>
        <tissue evidence="1">Leaf</tissue>
    </source>
</reference>
<organism evidence="1 2">
    <name type="scientific">Coptis chinensis</name>
    <dbReference type="NCBI Taxonomy" id="261450"/>
    <lineage>
        <taxon>Eukaryota</taxon>
        <taxon>Viridiplantae</taxon>
        <taxon>Streptophyta</taxon>
        <taxon>Embryophyta</taxon>
        <taxon>Tracheophyta</taxon>
        <taxon>Spermatophyta</taxon>
        <taxon>Magnoliopsida</taxon>
        <taxon>Ranunculales</taxon>
        <taxon>Ranunculaceae</taxon>
        <taxon>Coptidoideae</taxon>
        <taxon>Coptis</taxon>
    </lineage>
</organism>
<sequence>MGGLTIPCSEEMFVNLTSHMINSSRERRNKETGFANIKSVKEEEEDMAPEASKLHVFFFPLMAHGHGDKQAGLDIEFQVIPFPTVEAGLPEGCESTSSLTSPAMLMNFFKVIGMLQQPFE</sequence>